<dbReference type="Gene3D" id="2.130.10.10">
    <property type="entry name" value="YVTN repeat-like/Quinoprotein amine dehydrogenase"/>
    <property type="match status" value="1"/>
</dbReference>
<evidence type="ECO:0000313" key="1">
    <source>
        <dbReference type="EMBL" id="SVB78805.1"/>
    </source>
</evidence>
<dbReference type="EMBL" id="UINC01057539">
    <property type="protein sequence ID" value="SVB78805.1"/>
    <property type="molecule type" value="Genomic_DNA"/>
</dbReference>
<dbReference type="InterPro" id="IPR011110">
    <property type="entry name" value="Reg_prop"/>
</dbReference>
<protein>
    <recommendedName>
        <fullName evidence="2">Histidine kinase</fullName>
    </recommendedName>
</protein>
<organism evidence="1">
    <name type="scientific">marine metagenome</name>
    <dbReference type="NCBI Taxonomy" id="408172"/>
    <lineage>
        <taxon>unclassified sequences</taxon>
        <taxon>metagenomes</taxon>
        <taxon>ecological metagenomes</taxon>
    </lineage>
</organism>
<sequence>VALHGTWRTYTTADGLASLRAEHITEDHDGYLWFATDGGVSRFDGSPSQQPHALAEG</sequence>
<feature type="non-terminal residue" evidence="1">
    <location>
        <position position="1"/>
    </location>
</feature>
<proteinExistence type="predicted"/>
<evidence type="ECO:0008006" key="2">
    <source>
        <dbReference type="Google" id="ProtNLM"/>
    </source>
</evidence>
<dbReference type="Pfam" id="PF07494">
    <property type="entry name" value="Reg_prop"/>
    <property type="match status" value="1"/>
</dbReference>
<reference evidence="1" key="1">
    <citation type="submission" date="2018-05" db="EMBL/GenBank/DDBJ databases">
        <authorList>
            <person name="Lanie J.A."/>
            <person name="Ng W.-L."/>
            <person name="Kazmierczak K.M."/>
            <person name="Andrzejewski T.M."/>
            <person name="Davidsen T.M."/>
            <person name="Wayne K.J."/>
            <person name="Tettelin H."/>
            <person name="Glass J.I."/>
            <person name="Rusch D."/>
            <person name="Podicherti R."/>
            <person name="Tsui H.-C.T."/>
            <person name="Winkler M.E."/>
        </authorList>
    </citation>
    <scope>NUCLEOTIDE SEQUENCE</scope>
</reference>
<gene>
    <name evidence="1" type="ORF">METZ01_LOCUS231659</name>
</gene>
<accession>A0A382GVC1</accession>
<dbReference type="AlphaFoldDB" id="A0A382GVC1"/>
<name>A0A382GVC1_9ZZZZ</name>
<dbReference type="InterPro" id="IPR015943">
    <property type="entry name" value="WD40/YVTN_repeat-like_dom_sf"/>
</dbReference>